<dbReference type="InterPro" id="IPR018392">
    <property type="entry name" value="LysM"/>
</dbReference>
<feature type="region of interest" description="Disordered" evidence="7">
    <location>
        <begin position="19"/>
        <end position="41"/>
    </location>
</feature>
<keyword evidence="5" id="KW-0862">Zinc</keyword>
<dbReference type="InterPro" id="IPR011055">
    <property type="entry name" value="Dup_hybrid_motif"/>
</dbReference>
<evidence type="ECO:0000256" key="5">
    <source>
        <dbReference type="ARBA" id="ARBA00022833"/>
    </source>
</evidence>
<keyword evidence="3" id="KW-0479">Metal-binding</keyword>
<evidence type="ECO:0000313" key="9">
    <source>
        <dbReference type="EMBL" id="MFD2265089.1"/>
    </source>
</evidence>
<dbReference type="SUPFAM" id="SSF51261">
    <property type="entry name" value="Duplicated hybrid motif"/>
    <property type="match status" value="1"/>
</dbReference>
<keyword evidence="6" id="KW-0482">Metalloprotease</keyword>
<keyword evidence="4 9" id="KW-0378">Hydrolase</keyword>
<accession>A0ABW5DXB0</accession>
<comment type="cofactor">
    <cofactor evidence="1">
        <name>Zn(2+)</name>
        <dbReference type="ChEBI" id="CHEBI:29105"/>
    </cofactor>
</comment>
<evidence type="ECO:0000256" key="7">
    <source>
        <dbReference type="SAM" id="MobiDB-lite"/>
    </source>
</evidence>
<organism evidence="9 10">
    <name type="scientific">Lacibacterium aquatile</name>
    <dbReference type="NCBI Taxonomy" id="1168082"/>
    <lineage>
        <taxon>Bacteria</taxon>
        <taxon>Pseudomonadati</taxon>
        <taxon>Pseudomonadota</taxon>
        <taxon>Alphaproteobacteria</taxon>
        <taxon>Rhodospirillales</taxon>
        <taxon>Rhodospirillaceae</taxon>
    </lineage>
</organism>
<dbReference type="Gene3D" id="2.70.70.10">
    <property type="entry name" value="Glucose Permease (Domain IIA)"/>
    <property type="match status" value="1"/>
</dbReference>
<dbReference type="EC" id="3.4.24.-" evidence="9"/>
<name>A0ABW5DXB0_9PROT</name>
<gene>
    <name evidence="9" type="ORF">ACFSM5_19460</name>
</gene>
<evidence type="ECO:0000259" key="8">
    <source>
        <dbReference type="PROSITE" id="PS51782"/>
    </source>
</evidence>
<sequence length="406" mass="43834">MSPTIVSAAAKTGPKKAVAAQAKEAAAEPAEPPAPGVRSETIRKGDTLGAVLTRAGAPNNQAADAFSALRNVFNPKDLQIGQKVEIELASAETEGNLDLKRLFLPVSVERDVEIVKGENGYIAKEIVRPLKTVMIRGGGTIDSSLFVSGTENGIPVEMMMEMIRIFSFDVDFQRDIQPGDGYELVYEQRQTDAGKVAKFGRLQYASMTLSGTTIKLYRFEDGSGFVDYYNGKGESVRKALLKTPIDGAKITSSFGARRHPILGYTAMHKGIDFGAPSGTPIMAAGDGTIRKYGPNGAYGNYVQIQHNGTYSTAYAHMSRFADLRVGSRVRQGQIVGYVGTTGRSTGPHLHYEVMVDGTQINPLSVKLPSGRALAGKELKQFQGIMQELDRKMLTLPEPAQLAQARE</sequence>
<evidence type="ECO:0000313" key="10">
    <source>
        <dbReference type="Proteomes" id="UP001597295"/>
    </source>
</evidence>
<proteinExistence type="predicted"/>
<dbReference type="Pfam" id="PF01551">
    <property type="entry name" value="Peptidase_M23"/>
    <property type="match status" value="1"/>
</dbReference>
<dbReference type="PROSITE" id="PS51782">
    <property type="entry name" value="LYSM"/>
    <property type="match status" value="1"/>
</dbReference>
<dbReference type="Proteomes" id="UP001597295">
    <property type="component" value="Unassembled WGS sequence"/>
</dbReference>
<feature type="compositionally biased region" description="Low complexity" evidence="7">
    <location>
        <begin position="19"/>
        <end position="29"/>
    </location>
</feature>
<keyword evidence="10" id="KW-1185">Reference proteome</keyword>
<dbReference type="CDD" id="cd12797">
    <property type="entry name" value="M23_peptidase"/>
    <property type="match status" value="1"/>
</dbReference>
<evidence type="ECO:0000256" key="2">
    <source>
        <dbReference type="ARBA" id="ARBA00022670"/>
    </source>
</evidence>
<dbReference type="Gene3D" id="3.10.450.350">
    <property type="match status" value="2"/>
</dbReference>
<evidence type="ECO:0000256" key="3">
    <source>
        <dbReference type="ARBA" id="ARBA00022723"/>
    </source>
</evidence>
<dbReference type="InterPro" id="IPR016047">
    <property type="entry name" value="M23ase_b-sheet_dom"/>
</dbReference>
<evidence type="ECO:0000256" key="1">
    <source>
        <dbReference type="ARBA" id="ARBA00001947"/>
    </source>
</evidence>
<dbReference type="PANTHER" id="PTHR21666:SF288">
    <property type="entry name" value="CELL DIVISION PROTEIN YTFB"/>
    <property type="match status" value="1"/>
</dbReference>
<protein>
    <submittedName>
        <fullName evidence="9">M23 family metallopeptidase</fullName>
        <ecNumber evidence="9">3.4.24.-</ecNumber>
    </submittedName>
</protein>
<dbReference type="GO" id="GO:0016787">
    <property type="term" value="F:hydrolase activity"/>
    <property type="evidence" value="ECO:0007669"/>
    <property type="project" value="UniProtKB-KW"/>
</dbReference>
<reference evidence="10" key="1">
    <citation type="journal article" date="2019" name="Int. J. Syst. Evol. Microbiol.">
        <title>The Global Catalogue of Microorganisms (GCM) 10K type strain sequencing project: providing services to taxonomists for standard genome sequencing and annotation.</title>
        <authorList>
            <consortium name="The Broad Institute Genomics Platform"/>
            <consortium name="The Broad Institute Genome Sequencing Center for Infectious Disease"/>
            <person name="Wu L."/>
            <person name="Ma J."/>
        </authorList>
    </citation>
    <scope>NUCLEOTIDE SEQUENCE [LARGE SCALE GENOMIC DNA]</scope>
    <source>
        <strain evidence="10">CGMCC 1.19062</strain>
    </source>
</reference>
<feature type="domain" description="LysM" evidence="8">
    <location>
        <begin position="38"/>
        <end position="86"/>
    </location>
</feature>
<dbReference type="EMBL" id="JBHUIP010000016">
    <property type="protein sequence ID" value="MFD2265089.1"/>
    <property type="molecule type" value="Genomic_DNA"/>
</dbReference>
<dbReference type="RefSeq" id="WP_379878261.1">
    <property type="nucleotide sequence ID" value="NZ_JBHUIP010000016.1"/>
</dbReference>
<dbReference type="PANTHER" id="PTHR21666">
    <property type="entry name" value="PEPTIDASE-RELATED"/>
    <property type="match status" value="1"/>
</dbReference>
<keyword evidence="2" id="KW-0645">Protease</keyword>
<evidence type="ECO:0000256" key="6">
    <source>
        <dbReference type="ARBA" id="ARBA00023049"/>
    </source>
</evidence>
<evidence type="ECO:0000256" key="4">
    <source>
        <dbReference type="ARBA" id="ARBA00022801"/>
    </source>
</evidence>
<dbReference type="InterPro" id="IPR050570">
    <property type="entry name" value="Cell_wall_metabolism_enzyme"/>
</dbReference>
<comment type="caution">
    <text evidence="9">The sequence shown here is derived from an EMBL/GenBank/DDBJ whole genome shotgun (WGS) entry which is preliminary data.</text>
</comment>